<dbReference type="KEGG" id="gfe:Gferi_12435"/>
<dbReference type="Gene3D" id="1.10.287.470">
    <property type="entry name" value="Helix hairpin bin"/>
    <property type="match status" value="1"/>
</dbReference>
<feature type="coiled-coil region" evidence="1">
    <location>
        <begin position="115"/>
        <end position="180"/>
    </location>
</feature>
<feature type="domain" description="YbhG-like alpha-helical hairpin" evidence="2">
    <location>
        <begin position="98"/>
        <end position="206"/>
    </location>
</feature>
<dbReference type="Pfam" id="PF25881">
    <property type="entry name" value="HH_YBHG"/>
    <property type="match status" value="1"/>
</dbReference>
<dbReference type="GO" id="GO:1990281">
    <property type="term" value="C:efflux pump complex"/>
    <property type="evidence" value="ECO:0007669"/>
    <property type="project" value="TreeGrafter"/>
</dbReference>
<name>A0A1D8GHD8_9FIRM</name>
<evidence type="ECO:0000313" key="4">
    <source>
        <dbReference type="EMBL" id="AOT70328.1"/>
    </source>
</evidence>
<protein>
    <submittedName>
        <fullName evidence="4">Uncharacterized protein</fullName>
    </submittedName>
</protein>
<dbReference type="EMBL" id="CP017269">
    <property type="protein sequence ID" value="AOT70328.1"/>
    <property type="molecule type" value="Genomic_DNA"/>
</dbReference>
<dbReference type="PANTHER" id="PTHR30469:SF15">
    <property type="entry name" value="HLYD FAMILY OF SECRETION PROTEINS"/>
    <property type="match status" value="1"/>
</dbReference>
<proteinExistence type="predicted"/>
<dbReference type="PANTHER" id="PTHR30469">
    <property type="entry name" value="MULTIDRUG RESISTANCE PROTEIN MDTA"/>
    <property type="match status" value="1"/>
</dbReference>
<dbReference type="Gene3D" id="2.40.50.100">
    <property type="match status" value="1"/>
</dbReference>
<dbReference type="Gene3D" id="2.40.420.20">
    <property type="match status" value="1"/>
</dbReference>
<dbReference type="AlphaFoldDB" id="A0A1D8GHD8"/>
<dbReference type="STRING" id="1424294.Gferi_12435"/>
<dbReference type="InterPro" id="IPR059052">
    <property type="entry name" value="HH_YbhG-like"/>
</dbReference>
<accession>A0A1D8GHD8</accession>
<dbReference type="OrthoDB" id="2015187at2"/>
<reference evidence="4 5" key="1">
    <citation type="submission" date="2016-09" db="EMBL/GenBank/DDBJ databases">
        <title>Genomic analysis reveals versatility of anaerobic energy metabolism of Geosporobacter ferrireducens IRF9 of phylum Firmicutes.</title>
        <authorList>
            <person name="Kim S.-J."/>
        </authorList>
    </citation>
    <scope>NUCLEOTIDE SEQUENCE [LARGE SCALE GENOMIC DNA]</scope>
    <source>
        <strain evidence="4 5">IRF9</strain>
    </source>
</reference>
<dbReference type="Pfam" id="PF25989">
    <property type="entry name" value="YknX_C"/>
    <property type="match status" value="1"/>
</dbReference>
<dbReference type="Proteomes" id="UP000095743">
    <property type="component" value="Chromosome"/>
</dbReference>
<dbReference type="SUPFAM" id="SSF111369">
    <property type="entry name" value="HlyD-like secretion proteins"/>
    <property type="match status" value="1"/>
</dbReference>
<evidence type="ECO:0000256" key="1">
    <source>
        <dbReference type="SAM" id="Coils"/>
    </source>
</evidence>
<gene>
    <name evidence="4" type="ORF">Gferi_12435</name>
</gene>
<evidence type="ECO:0000259" key="2">
    <source>
        <dbReference type="Pfam" id="PF25881"/>
    </source>
</evidence>
<dbReference type="PROSITE" id="PS51257">
    <property type="entry name" value="PROKAR_LIPOPROTEIN"/>
    <property type="match status" value="1"/>
</dbReference>
<dbReference type="InterPro" id="IPR058637">
    <property type="entry name" value="YknX-like_C"/>
</dbReference>
<dbReference type="Gene3D" id="2.40.30.170">
    <property type="match status" value="1"/>
</dbReference>
<dbReference type="GO" id="GO:0015562">
    <property type="term" value="F:efflux transmembrane transporter activity"/>
    <property type="evidence" value="ECO:0007669"/>
    <property type="project" value="TreeGrafter"/>
</dbReference>
<evidence type="ECO:0000259" key="3">
    <source>
        <dbReference type="Pfam" id="PF25989"/>
    </source>
</evidence>
<sequence>MKKFIVCILIGVFLLTGCQPQKEIEVQRKNVRAMQAETKKVPLTLAYMGIVDAQDVRTSAFKTGGKVEEIFVKSGQQVKRGDKLVRISEEDLKTKVDIGKAQYEIAKTQYDMAVKGAVQEDINQLKISVEVAEKNYANTKDNYEKYERLMEAGAISSQQLQEMKLKLDLEEKQLNSAREAYNKILRGARKEEIEILKNQVDIALANYRQNQELMENSVLKSEIDGVILQIQVKEGDYITSGLPVISIKGVESTVKVGVTNEDLGKISLGTDVAVRYQGDEIKGVVETLSSIPGSQSSLYEVKISIEPNEIPIGTLADVVFILGEKQGVFIPMNSLLNEGFDFVYIVQDGKAAAKEVTLGEVFGNEIEVRKGINPGDKIIVEGMRSIKNGDSVDIKE</sequence>
<feature type="domain" description="YknX-like C-terminal permuted SH3-like" evidence="3">
    <location>
        <begin position="330"/>
        <end position="393"/>
    </location>
</feature>
<organism evidence="4 5">
    <name type="scientific">Geosporobacter ferrireducens</name>
    <dbReference type="NCBI Taxonomy" id="1424294"/>
    <lineage>
        <taxon>Bacteria</taxon>
        <taxon>Bacillati</taxon>
        <taxon>Bacillota</taxon>
        <taxon>Clostridia</taxon>
        <taxon>Peptostreptococcales</taxon>
        <taxon>Thermotaleaceae</taxon>
        <taxon>Geosporobacter</taxon>
    </lineage>
</organism>
<evidence type="ECO:0000313" key="5">
    <source>
        <dbReference type="Proteomes" id="UP000095743"/>
    </source>
</evidence>
<keyword evidence="5" id="KW-1185">Reference proteome</keyword>
<dbReference type="RefSeq" id="WP_069976974.1">
    <property type="nucleotide sequence ID" value="NZ_CP017269.1"/>
</dbReference>
<keyword evidence="1" id="KW-0175">Coiled coil</keyword>